<dbReference type="InterPro" id="IPR000073">
    <property type="entry name" value="AB_hydrolase_1"/>
</dbReference>
<name>A0A9P4M8N8_9PEZI</name>
<dbReference type="EMBL" id="ML978123">
    <property type="protein sequence ID" value="KAF2101230.1"/>
    <property type="molecule type" value="Genomic_DNA"/>
</dbReference>
<evidence type="ECO:0000313" key="4">
    <source>
        <dbReference type="Proteomes" id="UP000799772"/>
    </source>
</evidence>
<dbReference type="SUPFAM" id="SSF53474">
    <property type="entry name" value="alpha/beta-Hydrolases"/>
    <property type="match status" value="1"/>
</dbReference>
<dbReference type="PANTHER" id="PTHR12277">
    <property type="entry name" value="ALPHA/BETA HYDROLASE DOMAIN-CONTAINING PROTEIN"/>
    <property type="match status" value="1"/>
</dbReference>
<proteinExistence type="predicted"/>
<comment type="caution">
    <text evidence="3">The sequence shown here is derived from an EMBL/GenBank/DDBJ whole genome shotgun (WGS) entry which is preliminary data.</text>
</comment>
<dbReference type="AlphaFoldDB" id="A0A9P4M8N8"/>
<keyword evidence="1" id="KW-0812">Transmembrane</keyword>
<dbReference type="Gene3D" id="3.40.50.1820">
    <property type="entry name" value="alpha/beta hydrolase"/>
    <property type="match status" value="1"/>
</dbReference>
<keyword evidence="1" id="KW-0472">Membrane</keyword>
<evidence type="ECO:0000256" key="1">
    <source>
        <dbReference type="SAM" id="Phobius"/>
    </source>
</evidence>
<keyword evidence="4" id="KW-1185">Reference proteome</keyword>
<accession>A0A9P4M8N8</accession>
<dbReference type="Proteomes" id="UP000799772">
    <property type="component" value="Unassembled WGS sequence"/>
</dbReference>
<feature type="transmembrane region" description="Helical" evidence="1">
    <location>
        <begin position="7"/>
        <end position="30"/>
    </location>
</feature>
<evidence type="ECO:0000259" key="2">
    <source>
        <dbReference type="Pfam" id="PF12697"/>
    </source>
</evidence>
<reference evidence="3" key="1">
    <citation type="journal article" date="2020" name="Stud. Mycol.">
        <title>101 Dothideomycetes genomes: a test case for predicting lifestyles and emergence of pathogens.</title>
        <authorList>
            <person name="Haridas S."/>
            <person name="Albert R."/>
            <person name="Binder M."/>
            <person name="Bloem J."/>
            <person name="Labutti K."/>
            <person name="Salamov A."/>
            <person name="Andreopoulos B."/>
            <person name="Baker S."/>
            <person name="Barry K."/>
            <person name="Bills G."/>
            <person name="Bluhm B."/>
            <person name="Cannon C."/>
            <person name="Castanera R."/>
            <person name="Culley D."/>
            <person name="Daum C."/>
            <person name="Ezra D."/>
            <person name="Gonzalez J."/>
            <person name="Henrissat B."/>
            <person name="Kuo A."/>
            <person name="Liang C."/>
            <person name="Lipzen A."/>
            <person name="Lutzoni F."/>
            <person name="Magnuson J."/>
            <person name="Mondo S."/>
            <person name="Nolan M."/>
            <person name="Ohm R."/>
            <person name="Pangilinan J."/>
            <person name="Park H.-J."/>
            <person name="Ramirez L."/>
            <person name="Alfaro M."/>
            <person name="Sun H."/>
            <person name="Tritt A."/>
            <person name="Yoshinaga Y."/>
            <person name="Zwiers L.-H."/>
            <person name="Turgeon B."/>
            <person name="Goodwin S."/>
            <person name="Spatafora J."/>
            <person name="Crous P."/>
            <person name="Grigoriev I."/>
        </authorList>
    </citation>
    <scope>NUCLEOTIDE SEQUENCE</scope>
    <source>
        <strain evidence="3">CBS 133067</strain>
    </source>
</reference>
<organism evidence="3 4">
    <name type="scientific">Rhizodiscina lignyota</name>
    <dbReference type="NCBI Taxonomy" id="1504668"/>
    <lineage>
        <taxon>Eukaryota</taxon>
        <taxon>Fungi</taxon>
        <taxon>Dikarya</taxon>
        <taxon>Ascomycota</taxon>
        <taxon>Pezizomycotina</taxon>
        <taxon>Dothideomycetes</taxon>
        <taxon>Pleosporomycetidae</taxon>
        <taxon>Aulographales</taxon>
        <taxon>Rhizodiscinaceae</taxon>
        <taxon>Rhizodiscina</taxon>
    </lineage>
</organism>
<feature type="domain" description="AB hydrolase-1" evidence="2">
    <location>
        <begin position="122"/>
        <end position="273"/>
    </location>
</feature>
<dbReference type="PANTHER" id="PTHR12277:SF81">
    <property type="entry name" value="PROTEIN ABHD13"/>
    <property type="match status" value="1"/>
</dbReference>
<dbReference type="Pfam" id="PF12697">
    <property type="entry name" value="Abhydrolase_6"/>
    <property type="match status" value="1"/>
</dbReference>
<protein>
    <submittedName>
        <fullName evidence="3">Alpha/beta-hydrolase</fullName>
    </submittedName>
</protein>
<dbReference type="InterPro" id="IPR029058">
    <property type="entry name" value="AB_hydrolase_fold"/>
</dbReference>
<dbReference type="OrthoDB" id="446723at2759"/>
<keyword evidence="1" id="KW-1133">Transmembrane helix</keyword>
<gene>
    <name evidence="3" type="ORF">NA57DRAFT_34563</name>
</gene>
<evidence type="ECO:0000313" key="3">
    <source>
        <dbReference type="EMBL" id="KAF2101230.1"/>
    </source>
</evidence>
<sequence>MSIFSSFLNGLITVSGIWIPATLVCAIPWVQRQLFYLHWARLWWGVRLNIPESLGFLKSQVVPFYIQTKDGNEVYSWLVVPVGVYAKHVEEFRQENLKLWGDVKEKQAFKCLFEDPESRLVIYFHGNIGTIAQERRTWEYRNISSGASNKIFVLAFDYRGFGYSKGVPTEDGCITDAVAVIRWAMDEAKIPSNRIVLHSQSLGTAIATGAAHYFANLEPRVEFAGLLLCAGFTDASAAFQNFGFNVGVTPLNPMKWCPPLQRWFGRRLTDTYRTSEKLADLVRKSNRVRLSLIHSMDDGIMPWQHTEELFKAVLQDLEPSRADLDNRIHTIDLGEGGFVETWSFEDKIIAKEIAKDGGKWHRIQGSPCPADGLYRP</sequence>